<accession>A0A4P9WAP4</accession>
<gene>
    <name evidence="2" type="ORF">BDK51DRAFT_40964</name>
</gene>
<dbReference type="Proteomes" id="UP000269721">
    <property type="component" value="Unassembled WGS sequence"/>
</dbReference>
<sequence length="293" mass="32051">MALDLSTASIPFHSATSQPTEEPFQPSLFSVRSRRSSECTSHRPISRNPSISDIAVSPPPPFFAQRLASPSFSSLRPPRSYIESFPPSGEEDTGETSPESPTPTPNSATQPNPQDGLPPTEEAPNGADGALHEDSPSSDEDNIEPRYFVEPSRGNAQIILGPPLNAYGPFPLYNSIRRPRLSVSSDTSDSMRRGRSTWSFFPFSNRDPNSLSSTPLLNDSVDHSPRVDYGGLTSRGRNRLSDSAIGTATRASMIWPRRKSGFYDDLKSLTVNGMRVWYDDYTTIGAALPLVVF</sequence>
<evidence type="ECO:0000313" key="3">
    <source>
        <dbReference type="Proteomes" id="UP000269721"/>
    </source>
</evidence>
<feature type="compositionally biased region" description="Low complexity" evidence="1">
    <location>
        <begin position="66"/>
        <end position="80"/>
    </location>
</feature>
<feature type="region of interest" description="Disordered" evidence="1">
    <location>
        <begin position="1"/>
        <end position="145"/>
    </location>
</feature>
<evidence type="ECO:0000313" key="2">
    <source>
        <dbReference type="EMBL" id="RKO87316.1"/>
    </source>
</evidence>
<feature type="compositionally biased region" description="Polar residues" evidence="1">
    <location>
        <begin position="1"/>
        <end position="20"/>
    </location>
</feature>
<keyword evidence="3" id="KW-1185">Reference proteome</keyword>
<protein>
    <submittedName>
        <fullName evidence="2">Uncharacterized protein</fullName>
    </submittedName>
</protein>
<organism evidence="2 3">
    <name type="scientific">Blyttiomyces helicus</name>
    <dbReference type="NCBI Taxonomy" id="388810"/>
    <lineage>
        <taxon>Eukaryota</taxon>
        <taxon>Fungi</taxon>
        <taxon>Fungi incertae sedis</taxon>
        <taxon>Chytridiomycota</taxon>
        <taxon>Chytridiomycota incertae sedis</taxon>
        <taxon>Chytridiomycetes</taxon>
        <taxon>Chytridiomycetes incertae sedis</taxon>
        <taxon>Blyttiomyces</taxon>
    </lineage>
</organism>
<dbReference type="AlphaFoldDB" id="A0A4P9WAP4"/>
<reference evidence="3" key="1">
    <citation type="journal article" date="2018" name="Nat. Microbiol.">
        <title>Leveraging single-cell genomics to expand the fungal tree of life.</title>
        <authorList>
            <person name="Ahrendt S.R."/>
            <person name="Quandt C.A."/>
            <person name="Ciobanu D."/>
            <person name="Clum A."/>
            <person name="Salamov A."/>
            <person name="Andreopoulos B."/>
            <person name="Cheng J.F."/>
            <person name="Woyke T."/>
            <person name="Pelin A."/>
            <person name="Henrissat B."/>
            <person name="Reynolds N.K."/>
            <person name="Benny G.L."/>
            <person name="Smith M.E."/>
            <person name="James T.Y."/>
            <person name="Grigoriev I.V."/>
        </authorList>
    </citation>
    <scope>NUCLEOTIDE SEQUENCE [LARGE SCALE GENOMIC DNA]</scope>
</reference>
<evidence type="ECO:0000256" key="1">
    <source>
        <dbReference type="SAM" id="MobiDB-lite"/>
    </source>
</evidence>
<dbReference type="EMBL" id="KZ997518">
    <property type="protein sequence ID" value="RKO87316.1"/>
    <property type="molecule type" value="Genomic_DNA"/>
</dbReference>
<proteinExistence type="predicted"/>
<name>A0A4P9WAP4_9FUNG</name>